<dbReference type="Proteomes" id="UP001637996">
    <property type="component" value="Unassembled WGS sequence"/>
</dbReference>
<dbReference type="SUPFAM" id="SSF160996">
    <property type="entry name" value="HI0933 insert domain-like"/>
    <property type="match status" value="1"/>
</dbReference>
<organism evidence="6 7">
    <name type="scientific">Anaerococcus martiniensis</name>
    <dbReference type="NCBI Taxonomy" id="3115615"/>
    <lineage>
        <taxon>Bacteria</taxon>
        <taxon>Bacillati</taxon>
        <taxon>Bacillota</taxon>
        <taxon>Tissierellia</taxon>
        <taxon>Tissierellales</taxon>
        <taxon>Peptoniphilaceae</taxon>
        <taxon>Anaerococcus</taxon>
    </lineage>
</organism>
<dbReference type="Gene3D" id="3.50.50.60">
    <property type="entry name" value="FAD/NAD(P)-binding domain"/>
    <property type="match status" value="1"/>
</dbReference>
<feature type="domain" description="RsdA/BaiN/AoA(So)-like insert" evidence="5">
    <location>
        <begin position="189"/>
        <end position="344"/>
    </location>
</feature>
<accession>A0ABW9M7H3</accession>
<evidence type="ECO:0000259" key="4">
    <source>
        <dbReference type="Pfam" id="PF03486"/>
    </source>
</evidence>
<evidence type="ECO:0000313" key="7">
    <source>
        <dbReference type="Proteomes" id="UP001637996"/>
    </source>
</evidence>
<dbReference type="InterPro" id="IPR004792">
    <property type="entry name" value="BaiN-like"/>
</dbReference>
<evidence type="ECO:0000313" key="6">
    <source>
        <dbReference type="EMBL" id="MFO3664681.1"/>
    </source>
</evidence>
<keyword evidence="3" id="KW-0274">FAD</keyword>
<feature type="domain" description="RsdA/BaiN/AoA(So)-like Rossmann fold-like" evidence="4">
    <location>
        <begin position="3"/>
        <end position="398"/>
    </location>
</feature>
<dbReference type="EMBL" id="JBGMEI010000001">
    <property type="protein sequence ID" value="MFO3664681.1"/>
    <property type="molecule type" value="Genomic_DNA"/>
</dbReference>
<dbReference type="Gene3D" id="2.40.30.10">
    <property type="entry name" value="Translation factors"/>
    <property type="match status" value="1"/>
</dbReference>
<dbReference type="InterPro" id="IPR023166">
    <property type="entry name" value="BaiN-like_dom_sf"/>
</dbReference>
<dbReference type="PANTHER" id="PTHR42887:SF2">
    <property type="entry name" value="OS12G0638800 PROTEIN"/>
    <property type="match status" value="1"/>
</dbReference>
<dbReference type="InterPro" id="IPR055178">
    <property type="entry name" value="RsdA/BaiN/AoA(So)-like_dom"/>
</dbReference>
<dbReference type="RefSeq" id="WP_410030478.1">
    <property type="nucleotide sequence ID" value="NZ_JBGMEI010000001.1"/>
</dbReference>
<reference evidence="6 7" key="1">
    <citation type="journal article" date="2025" name="Anaerobe">
        <title>Description of Anaerococcus kampingiae sp. nov., Anaerococcus groningensis sp. nov., Anaerococcus martiniensis sp. nov., and Anaerococcus cruorum sp. nov., isolated from human clinical specimens.</title>
        <authorList>
            <person name="Boiten K.E."/>
            <person name="Meijer J."/>
            <person name="van Wezel E.M."/>
            <person name="Veloo A.C.M."/>
        </authorList>
    </citation>
    <scope>NUCLEOTIDE SEQUENCE [LARGE SCALE GENOMIC DNA]</scope>
    <source>
        <strain evidence="6 7">ENR0831</strain>
    </source>
</reference>
<dbReference type="Pfam" id="PF03486">
    <property type="entry name" value="HI0933_like"/>
    <property type="match status" value="1"/>
</dbReference>
<name>A0ABW9M7H3_9FIRM</name>
<dbReference type="Pfam" id="PF22780">
    <property type="entry name" value="HI0933_like_1st"/>
    <property type="match status" value="1"/>
</dbReference>
<dbReference type="InterPro" id="IPR057661">
    <property type="entry name" value="RsdA/BaiN/AoA(So)_Rossmann"/>
</dbReference>
<dbReference type="InterPro" id="IPR036188">
    <property type="entry name" value="FAD/NAD-bd_sf"/>
</dbReference>
<gene>
    <name evidence="6" type="ORF">ACCQ41_00195</name>
</gene>
<keyword evidence="2" id="KW-0285">Flavoprotein</keyword>
<dbReference type="SUPFAM" id="SSF51905">
    <property type="entry name" value="FAD/NAD(P)-binding domain"/>
    <property type="match status" value="1"/>
</dbReference>
<comment type="cofactor">
    <cofactor evidence="1">
        <name>FAD</name>
        <dbReference type="ChEBI" id="CHEBI:57692"/>
    </cofactor>
</comment>
<evidence type="ECO:0000256" key="3">
    <source>
        <dbReference type="ARBA" id="ARBA00022827"/>
    </source>
</evidence>
<evidence type="ECO:0000256" key="2">
    <source>
        <dbReference type="ARBA" id="ARBA00022630"/>
    </source>
</evidence>
<keyword evidence="7" id="KW-1185">Reference proteome</keyword>
<dbReference type="NCBIfam" id="TIGR00275">
    <property type="entry name" value="aminoacetone oxidase family FAD-binding enzyme"/>
    <property type="match status" value="1"/>
</dbReference>
<proteinExistence type="predicted"/>
<dbReference type="PANTHER" id="PTHR42887">
    <property type="entry name" value="OS12G0638800 PROTEIN"/>
    <property type="match status" value="1"/>
</dbReference>
<dbReference type="Gene3D" id="1.10.8.260">
    <property type="entry name" value="HI0933 insert domain-like"/>
    <property type="match status" value="1"/>
</dbReference>
<evidence type="ECO:0000256" key="1">
    <source>
        <dbReference type="ARBA" id="ARBA00001974"/>
    </source>
</evidence>
<comment type="caution">
    <text evidence="6">The sequence shown here is derived from an EMBL/GenBank/DDBJ whole genome shotgun (WGS) entry which is preliminary data.</text>
</comment>
<protein>
    <submittedName>
        <fullName evidence="6">NAD(P)/FAD-dependent oxidoreductase</fullName>
    </submittedName>
</protein>
<evidence type="ECO:0000259" key="5">
    <source>
        <dbReference type="Pfam" id="PF22780"/>
    </source>
</evidence>
<sequence length="404" mass="45303">MKKIGIIGAGASGLYAAINLKNKNTDVTILEKNDRIGKKILMTGNGRCNITNAKYYDEFLENIVTNQKFLYSSFNLHDNYASMDFFQSKGLELVTEGYHRVFPKSQKSSDVIKFFEDEIIKNNIKLVTKANVLSIKKDEKFEVKTARKDYDFDYLIIATGGLSYPNTGSTGDGYKFAKNFGHKVTKTLPSLVPIFFKDKDLSHIKALSLENIDIKIETNQGVFYQRGPVLLTKNFISGPSTLSLSSFVVGKDIKNVSLNLSKDDEKELDQNFIDIFDKNPNKDISNVLDQIIPNTLVPVIIKRSDIKLDKKSNQVRKEERTRIVKNIKNFTLDFEKFGGFNTAVITKGGVDVRDIDPKTMESKIVSDLYFVGEVLDIDALTGGFNLQIAFTSAFAAASAIKEKI</sequence>